<dbReference type="CDD" id="cd17039">
    <property type="entry name" value="Ubl_ubiquitin_like"/>
    <property type="match status" value="1"/>
</dbReference>
<dbReference type="PROSITE" id="PS50053">
    <property type="entry name" value="UBIQUITIN_2"/>
    <property type="match status" value="1"/>
</dbReference>
<evidence type="ECO:0000259" key="1">
    <source>
        <dbReference type="PROSITE" id="PS50053"/>
    </source>
</evidence>
<proteinExistence type="predicted"/>
<evidence type="ECO:0000313" key="3">
    <source>
        <dbReference type="Proteomes" id="UP000276133"/>
    </source>
</evidence>
<comment type="caution">
    <text evidence="2">The sequence shown here is derived from an EMBL/GenBank/DDBJ whole genome shotgun (WGS) entry which is preliminary data.</text>
</comment>
<dbReference type="AlphaFoldDB" id="A0A3M7QM62"/>
<dbReference type="Gene3D" id="3.10.20.90">
    <property type="entry name" value="Phosphatidylinositol 3-kinase Catalytic Subunit, Chain A, domain 1"/>
    <property type="match status" value="1"/>
</dbReference>
<accession>A0A3M7QM62</accession>
<dbReference type="Proteomes" id="UP000276133">
    <property type="component" value="Unassembled WGS sequence"/>
</dbReference>
<dbReference type="EMBL" id="REGN01005785">
    <property type="protein sequence ID" value="RNA12028.1"/>
    <property type="molecule type" value="Genomic_DNA"/>
</dbReference>
<gene>
    <name evidence="2" type="ORF">BpHYR1_046563</name>
</gene>
<evidence type="ECO:0000313" key="2">
    <source>
        <dbReference type="EMBL" id="RNA12028.1"/>
    </source>
</evidence>
<organism evidence="2 3">
    <name type="scientific">Brachionus plicatilis</name>
    <name type="common">Marine rotifer</name>
    <name type="synonym">Brachionus muelleri</name>
    <dbReference type="NCBI Taxonomy" id="10195"/>
    <lineage>
        <taxon>Eukaryota</taxon>
        <taxon>Metazoa</taxon>
        <taxon>Spiralia</taxon>
        <taxon>Gnathifera</taxon>
        <taxon>Rotifera</taxon>
        <taxon>Eurotatoria</taxon>
        <taxon>Monogononta</taxon>
        <taxon>Pseudotrocha</taxon>
        <taxon>Ploima</taxon>
        <taxon>Brachionidae</taxon>
        <taxon>Brachionus</taxon>
    </lineage>
</organism>
<keyword evidence="3" id="KW-1185">Reference proteome</keyword>
<feature type="domain" description="Ubiquitin-like" evidence="1">
    <location>
        <begin position="1"/>
        <end position="73"/>
    </location>
</feature>
<sequence length="128" mass="14871">MFVYVQVSDSGRLLKIECDPNDLVSTLNSKVSKELGICQSEENLNLLNYLGTSLDSNFKLKDYNIRESSLLYLGNWSGEAVQSPTSSQNFRTHSYTAKIPLQFNQYHQYNQIYQQQQQMQANNYAKRW</sequence>
<name>A0A3M7QM62_BRAPC</name>
<protein>
    <recommendedName>
        <fullName evidence="1">Ubiquitin-like domain-containing protein</fullName>
    </recommendedName>
</protein>
<dbReference type="SUPFAM" id="SSF54236">
    <property type="entry name" value="Ubiquitin-like"/>
    <property type="match status" value="1"/>
</dbReference>
<dbReference type="InterPro" id="IPR029071">
    <property type="entry name" value="Ubiquitin-like_domsf"/>
</dbReference>
<reference evidence="2 3" key="1">
    <citation type="journal article" date="2018" name="Sci. Rep.">
        <title>Genomic signatures of local adaptation to the degree of environmental predictability in rotifers.</title>
        <authorList>
            <person name="Franch-Gras L."/>
            <person name="Hahn C."/>
            <person name="Garcia-Roger E.M."/>
            <person name="Carmona M.J."/>
            <person name="Serra M."/>
            <person name="Gomez A."/>
        </authorList>
    </citation>
    <scope>NUCLEOTIDE SEQUENCE [LARGE SCALE GENOMIC DNA]</scope>
    <source>
        <strain evidence="2">HYR1</strain>
    </source>
</reference>
<dbReference type="InterPro" id="IPR000626">
    <property type="entry name" value="Ubiquitin-like_dom"/>
</dbReference>